<keyword evidence="1" id="KW-0175">Coiled coil</keyword>
<feature type="transmembrane region" description="Helical" evidence="2">
    <location>
        <begin position="23"/>
        <end position="46"/>
    </location>
</feature>
<dbReference type="Gene3D" id="3.30.70.60">
    <property type="match status" value="1"/>
</dbReference>
<proteinExistence type="predicted"/>
<dbReference type="EMBL" id="QANS01000003">
    <property type="protein sequence ID" value="PTU31275.1"/>
    <property type="molecule type" value="Genomic_DNA"/>
</dbReference>
<keyword evidence="2" id="KW-0812">Transmembrane</keyword>
<organism evidence="3 4">
    <name type="scientific">Stenotrophobium rhamnosiphilum</name>
    <dbReference type="NCBI Taxonomy" id="2029166"/>
    <lineage>
        <taxon>Bacteria</taxon>
        <taxon>Pseudomonadati</taxon>
        <taxon>Pseudomonadota</taxon>
        <taxon>Gammaproteobacteria</taxon>
        <taxon>Nevskiales</taxon>
        <taxon>Nevskiaceae</taxon>
        <taxon>Stenotrophobium</taxon>
    </lineage>
</organism>
<evidence type="ECO:0000313" key="4">
    <source>
        <dbReference type="Proteomes" id="UP000244248"/>
    </source>
</evidence>
<comment type="caution">
    <text evidence="3">The sequence shown here is derived from an EMBL/GenBank/DDBJ whole genome shotgun (WGS) entry which is preliminary data.</text>
</comment>
<keyword evidence="2" id="KW-1133">Transmembrane helix</keyword>
<sequence>MNLQQIIDELQSLDAQNPGAWPAWARLSAVILAAIIILAAGTWFLIKPEMEELDAAKAQEQGLRTEFVAKQEKVAALDAYKEQLEEMRKSFGSMLRQLPSKTEVPSLLNDISQTRIASSLEEELFRPQGEVPKDFYAEMPNQIIVIGTYHEMGAFVSGIAALPRIVTIDDVEIRPAGKGGTGNEMRMQAFAKTYRYLDDEEVAARAPKPKKGKGRK</sequence>
<reference evidence="3 4" key="1">
    <citation type="submission" date="2018-04" db="EMBL/GenBank/DDBJ databases">
        <title>Novel species isolated from glacier.</title>
        <authorList>
            <person name="Liu Q."/>
            <person name="Xin Y.-H."/>
        </authorList>
    </citation>
    <scope>NUCLEOTIDE SEQUENCE [LARGE SCALE GENOMIC DNA]</scope>
    <source>
        <strain evidence="3 4">GT1R17</strain>
    </source>
</reference>
<keyword evidence="4" id="KW-1185">Reference proteome</keyword>
<dbReference type="InterPro" id="IPR007445">
    <property type="entry name" value="PilO"/>
</dbReference>
<protein>
    <submittedName>
        <fullName evidence="3">Pilus assembly protein PilO</fullName>
    </submittedName>
</protein>
<dbReference type="PANTHER" id="PTHR39555">
    <property type="entry name" value="FIMBRIAL ASSEMBLY PROTEIN PILO-LIKE PROTEIN-RELATED"/>
    <property type="match status" value="1"/>
</dbReference>
<dbReference type="GO" id="GO:0043683">
    <property type="term" value="P:type IV pilus assembly"/>
    <property type="evidence" value="ECO:0007669"/>
    <property type="project" value="InterPro"/>
</dbReference>
<evidence type="ECO:0000256" key="1">
    <source>
        <dbReference type="SAM" id="Coils"/>
    </source>
</evidence>
<dbReference type="PIRSF" id="PIRSF016482">
    <property type="entry name" value="PilO"/>
    <property type="match status" value="1"/>
</dbReference>
<name>A0A2T5MFB1_9GAMM</name>
<accession>A0A2T5MFB1</accession>
<dbReference type="GO" id="GO:0043107">
    <property type="term" value="P:type IV pilus-dependent motility"/>
    <property type="evidence" value="ECO:0007669"/>
    <property type="project" value="InterPro"/>
</dbReference>
<dbReference type="Gene3D" id="1.10.287.540">
    <property type="entry name" value="Helix hairpin bin"/>
    <property type="match status" value="1"/>
</dbReference>
<dbReference type="RefSeq" id="WP_107939817.1">
    <property type="nucleotide sequence ID" value="NZ_QANS01000003.1"/>
</dbReference>
<dbReference type="InterPro" id="IPR014717">
    <property type="entry name" value="Transl_elong_EF1B/ribsomal_bS6"/>
</dbReference>
<evidence type="ECO:0000313" key="3">
    <source>
        <dbReference type="EMBL" id="PTU31275.1"/>
    </source>
</evidence>
<keyword evidence="2" id="KW-0472">Membrane</keyword>
<dbReference type="Pfam" id="PF04350">
    <property type="entry name" value="PilO"/>
    <property type="match status" value="1"/>
</dbReference>
<dbReference type="Proteomes" id="UP000244248">
    <property type="component" value="Unassembled WGS sequence"/>
</dbReference>
<evidence type="ECO:0000256" key="2">
    <source>
        <dbReference type="SAM" id="Phobius"/>
    </source>
</evidence>
<dbReference type="OrthoDB" id="9802133at2"/>
<feature type="coiled-coil region" evidence="1">
    <location>
        <begin position="70"/>
        <end position="97"/>
    </location>
</feature>
<dbReference type="AlphaFoldDB" id="A0A2T5MFB1"/>
<gene>
    <name evidence="3" type="ORF">CJD38_07945</name>
</gene>
<dbReference type="PANTHER" id="PTHR39555:SF1">
    <property type="entry name" value="TYPE IV PILUS INNER MEMBRANE COMPONENT PILO"/>
    <property type="match status" value="1"/>
</dbReference>